<sequence>MKKQTKSAVSISSKKPTKVVFGDDGEADQVITAAPALEQEPDEESAGAVNELNSDSDSEDGDVPEAVSIVETKRAAQQTLISSKQQSKSQKMQMKSVHSEREAKGRELNIEKQKKLVAAKDAKKAIDMSIFEEAELAASAKKSAVVSTGKRSHLSLESLDTIEPKKKKTSTKAKRIGAFTIVPIDVSLVKQKPTAPAVSNFQKSQLFGDRIQRKSALLSMGKPSDGIPPNSAESVLLFNHARKHYCAQRKKYILKMACDDEFALFLVDFMDK</sequence>
<dbReference type="EMBL" id="QEAP01000298">
    <property type="protein sequence ID" value="TPX70069.1"/>
    <property type="molecule type" value="Genomic_DNA"/>
</dbReference>
<proteinExistence type="predicted"/>
<evidence type="ECO:0000256" key="1">
    <source>
        <dbReference type="SAM" id="MobiDB-lite"/>
    </source>
</evidence>
<evidence type="ECO:0000313" key="3">
    <source>
        <dbReference type="Proteomes" id="UP000320333"/>
    </source>
</evidence>
<feature type="compositionally biased region" description="Polar residues" evidence="1">
    <location>
        <begin position="1"/>
        <end position="14"/>
    </location>
</feature>
<dbReference type="Proteomes" id="UP000320333">
    <property type="component" value="Unassembled WGS sequence"/>
</dbReference>
<gene>
    <name evidence="2" type="ORF">CcCBS67573_g06670</name>
</gene>
<dbReference type="OrthoDB" id="2146571at2759"/>
<comment type="caution">
    <text evidence="2">The sequence shown here is derived from an EMBL/GenBank/DDBJ whole genome shotgun (WGS) entry which is preliminary data.</text>
</comment>
<feature type="compositionally biased region" description="Acidic residues" evidence="1">
    <location>
        <begin position="54"/>
        <end position="63"/>
    </location>
</feature>
<protein>
    <submittedName>
        <fullName evidence="2">Uncharacterized protein</fullName>
    </submittedName>
</protein>
<feature type="compositionally biased region" description="Basic and acidic residues" evidence="1">
    <location>
        <begin position="97"/>
        <end position="107"/>
    </location>
</feature>
<reference evidence="2 3" key="1">
    <citation type="journal article" date="2019" name="Sci. Rep.">
        <title>Comparative genomics of chytrid fungi reveal insights into the obligate biotrophic and pathogenic lifestyle of Synchytrium endobioticum.</title>
        <authorList>
            <person name="van de Vossenberg B.T.L.H."/>
            <person name="Warris S."/>
            <person name="Nguyen H.D.T."/>
            <person name="van Gent-Pelzer M.P.E."/>
            <person name="Joly D.L."/>
            <person name="van de Geest H.C."/>
            <person name="Bonants P.J.M."/>
            <person name="Smith D.S."/>
            <person name="Levesque C.A."/>
            <person name="van der Lee T.A.J."/>
        </authorList>
    </citation>
    <scope>NUCLEOTIDE SEQUENCE [LARGE SCALE GENOMIC DNA]</scope>
    <source>
        <strain evidence="2 3">CBS 675.73</strain>
    </source>
</reference>
<feature type="compositionally biased region" description="Low complexity" evidence="1">
    <location>
        <begin position="82"/>
        <end position="96"/>
    </location>
</feature>
<feature type="region of interest" description="Disordered" evidence="1">
    <location>
        <begin position="1"/>
        <end position="107"/>
    </location>
</feature>
<keyword evidence="3" id="KW-1185">Reference proteome</keyword>
<organism evidence="2 3">
    <name type="scientific">Chytriomyces confervae</name>
    <dbReference type="NCBI Taxonomy" id="246404"/>
    <lineage>
        <taxon>Eukaryota</taxon>
        <taxon>Fungi</taxon>
        <taxon>Fungi incertae sedis</taxon>
        <taxon>Chytridiomycota</taxon>
        <taxon>Chytridiomycota incertae sedis</taxon>
        <taxon>Chytridiomycetes</taxon>
        <taxon>Chytridiales</taxon>
        <taxon>Chytriomycetaceae</taxon>
        <taxon>Chytriomyces</taxon>
    </lineage>
</organism>
<accession>A0A507F1A1</accession>
<dbReference type="AlphaFoldDB" id="A0A507F1A1"/>
<evidence type="ECO:0000313" key="2">
    <source>
        <dbReference type="EMBL" id="TPX70069.1"/>
    </source>
</evidence>
<name>A0A507F1A1_9FUNG</name>
<dbReference type="STRING" id="246404.A0A507F1A1"/>